<keyword evidence="1" id="KW-0547">Nucleotide-binding</keyword>
<name>A0A7C2FQ40_9CREN</name>
<reference evidence="4" key="1">
    <citation type="journal article" date="2020" name="mSystems">
        <title>Genome- and Community-Level Interaction Insights into Carbon Utilization and Element Cycling Functions of Hydrothermarchaeota in Hydrothermal Sediment.</title>
        <authorList>
            <person name="Zhou Z."/>
            <person name="Liu Y."/>
            <person name="Xu W."/>
            <person name="Pan J."/>
            <person name="Luo Z.H."/>
            <person name="Li M."/>
        </authorList>
    </citation>
    <scope>NUCLEOTIDE SEQUENCE [LARGE SCALE GENOMIC DNA]</scope>
    <source>
        <strain evidence="4">SpSt-23</strain>
    </source>
</reference>
<dbReference type="InterPro" id="IPR014774">
    <property type="entry name" value="KaiC-like_dom"/>
</dbReference>
<protein>
    <submittedName>
        <fullName evidence="4">AAA family ATPase</fullName>
    </submittedName>
</protein>
<keyword evidence="2" id="KW-0067">ATP-binding</keyword>
<sequence length="248" mass="27549">MLDVDILLYVLPEGIRRNSLIIIAGEGGSGKSALLANIAKSVIQKNEPLLYLGLDDDPATIVDQFSSFNVDVQEAFKKGRFGIIDGFSYLIKGKKGKAHPMVVDEINPGDLDSLVYSLLKHVDAFNMNGRGMVMIDSLNEIMITLDPTRIIEFVKTIRANIAKHRGVVTIATLHTSTEDFLSYLLSIEHLVDGIIELQTLKDKNLGELQIPLRQMLVRKMKGVPHRAVWTLFTIDKEGVKPVIIKTSK</sequence>
<feature type="domain" description="KaiC-like" evidence="3">
    <location>
        <begin position="12"/>
        <end position="240"/>
    </location>
</feature>
<evidence type="ECO:0000256" key="2">
    <source>
        <dbReference type="ARBA" id="ARBA00022840"/>
    </source>
</evidence>
<dbReference type="PANTHER" id="PTHR43637">
    <property type="entry name" value="UPF0273 PROTEIN TM_0370"/>
    <property type="match status" value="1"/>
</dbReference>
<evidence type="ECO:0000256" key="1">
    <source>
        <dbReference type="ARBA" id="ARBA00022741"/>
    </source>
</evidence>
<comment type="caution">
    <text evidence="4">The sequence shown here is derived from an EMBL/GenBank/DDBJ whole genome shotgun (WGS) entry which is preliminary data.</text>
</comment>
<evidence type="ECO:0000313" key="4">
    <source>
        <dbReference type="EMBL" id="HEF86863.1"/>
    </source>
</evidence>
<proteinExistence type="predicted"/>
<gene>
    <name evidence="4" type="ORF">ENP55_00850</name>
</gene>
<dbReference type="SUPFAM" id="SSF52540">
    <property type="entry name" value="P-loop containing nucleoside triphosphate hydrolases"/>
    <property type="match status" value="1"/>
</dbReference>
<dbReference type="InterPro" id="IPR027417">
    <property type="entry name" value="P-loop_NTPase"/>
</dbReference>
<dbReference type="EMBL" id="DSJT01000003">
    <property type="protein sequence ID" value="HEF86863.1"/>
    <property type="molecule type" value="Genomic_DNA"/>
</dbReference>
<dbReference type="GO" id="GO:0005524">
    <property type="term" value="F:ATP binding"/>
    <property type="evidence" value="ECO:0007669"/>
    <property type="project" value="UniProtKB-KW"/>
</dbReference>
<dbReference type="PRINTS" id="PR01874">
    <property type="entry name" value="DNAREPAIRADA"/>
</dbReference>
<dbReference type="AlphaFoldDB" id="A0A7C2FQ40"/>
<accession>A0A7C2FQ40</accession>
<evidence type="ECO:0000259" key="3">
    <source>
        <dbReference type="Pfam" id="PF06745"/>
    </source>
</evidence>
<dbReference type="Pfam" id="PF06745">
    <property type="entry name" value="ATPase"/>
    <property type="match status" value="1"/>
</dbReference>
<organism evidence="4">
    <name type="scientific">Thermosphaera aggregans</name>
    <dbReference type="NCBI Taxonomy" id="54254"/>
    <lineage>
        <taxon>Archaea</taxon>
        <taxon>Thermoproteota</taxon>
        <taxon>Thermoprotei</taxon>
        <taxon>Desulfurococcales</taxon>
        <taxon>Desulfurococcaceae</taxon>
        <taxon>Thermosphaera</taxon>
    </lineage>
</organism>
<dbReference type="Gene3D" id="3.40.50.300">
    <property type="entry name" value="P-loop containing nucleotide triphosphate hydrolases"/>
    <property type="match status" value="1"/>
</dbReference>